<evidence type="ECO:0000256" key="7">
    <source>
        <dbReference type="ARBA" id="ARBA00048568"/>
    </source>
</evidence>
<keyword evidence="4" id="KW-0949">S-adenosyl-L-methionine</keyword>
<keyword evidence="5" id="KW-0805">Transcription regulation</keyword>
<evidence type="ECO:0000256" key="3">
    <source>
        <dbReference type="ARBA" id="ARBA00022679"/>
    </source>
</evidence>
<dbReference type="SMART" id="SM01114">
    <property type="entry name" value="CXC"/>
    <property type="match status" value="1"/>
</dbReference>
<protein>
    <recommendedName>
        <fullName evidence="1">[histone H3]-lysine(27) N-trimethyltransferase</fullName>
        <ecNumber evidence="1">2.1.1.356</ecNumber>
    </recommendedName>
</protein>
<comment type="catalytic activity">
    <reaction evidence="7">
        <text>L-lysyl(27)-[histone H3] + 3 S-adenosyl-L-methionine = N(6),N(6),N(6)-trimethyl-L-lysyl(27)-[histone H3] + 3 S-adenosyl-L-homocysteine + 3 H(+)</text>
        <dbReference type="Rhea" id="RHEA:60292"/>
        <dbReference type="Rhea" id="RHEA-COMP:15535"/>
        <dbReference type="Rhea" id="RHEA-COMP:15548"/>
        <dbReference type="ChEBI" id="CHEBI:15378"/>
        <dbReference type="ChEBI" id="CHEBI:29969"/>
        <dbReference type="ChEBI" id="CHEBI:57856"/>
        <dbReference type="ChEBI" id="CHEBI:59789"/>
        <dbReference type="ChEBI" id="CHEBI:61961"/>
        <dbReference type="EC" id="2.1.1.356"/>
    </reaction>
</comment>
<keyword evidence="2 11" id="KW-0489">Methyltransferase</keyword>
<dbReference type="SUPFAM" id="SSF82199">
    <property type="entry name" value="SET domain"/>
    <property type="match status" value="1"/>
</dbReference>
<dbReference type="Proteomes" id="UP000198287">
    <property type="component" value="Unassembled WGS sequence"/>
</dbReference>
<dbReference type="InterPro" id="IPR026489">
    <property type="entry name" value="CXC_dom"/>
</dbReference>
<dbReference type="CDD" id="cd10519">
    <property type="entry name" value="SET_EZH"/>
    <property type="match status" value="1"/>
</dbReference>
<dbReference type="Gene3D" id="2.170.270.10">
    <property type="entry name" value="SET domain"/>
    <property type="match status" value="1"/>
</dbReference>
<dbReference type="InterPro" id="IPR001214">
    <property type="entry name" value="SET_dom"/>
</dbReference>
<dbReference type="InterPro" id="IPR046341">
    <property type="entry name" value="SET_dom_sf"/>
</dbReference>
<dbReference type="GO" id="GO:0003682">
    <property type="term" value="F:chromatin binding"/>
    <property type="evidence" value="ECO:0007669"/>
    <property type="project" value="TreeGrafter"/>
</dbReference>
<dbReference type="GO" id="GO:0035098">
    <property type="term" value="C:ESC/E(Z) complex"/>
    <property type="evidence" value="ECO:0007669"/>
    <property type="project" value="TreeGrafter"/>
</dbReference>
<dbReference type="InterPro" id="IPR033467">
    <property type="entry name" value="Tesmin/TSO1-like_CXC"/>
</dbReference>
<dbReference type="EC" id="2.1.1.356" evidence="1"/>
<feature type="region of interest" description="Disordered" evidence="8">
    <location>
        <begin position="229"/>
        <end position="270"/>
    </location>
</feature>
<feature type="compositionally biased region" description="Basic and acidic residues" evidence="8">
    <location>
        <begin position="14"/>
        <end position="23"/>
    </location>
</feature>
<organism evidence="11 12">
    <name type="scientific">Folsomia candida</name>
    <name type="common">Springtail</name>
    <dbReference type="NCBI Taxonomy" id="158441"/>
    <lineage>
        <taxon>Eukaryota</taxon>
        <taxon>Metazoa</taxon>
        <taxon>Ecdysozoa</taxon>
        <taxon>Arthropoda</taxon>
        <taxon>Hexapoda</taxon>
        <taxon>Collembola</taxon>
        <taxon>Entomobryomorpha</taxon>
        <taxon>Isotomoidea</taxon>
        <taxon>Isotomidae</taxon>
        <taxon>Proisotominae</taxon>
        <taxon>Folsomia</taxon>
    </lineage>
</organism>
<evidence type="ECO:0000256" key="1">
    <source>
        <dbReference type="ARBA" id="ARBA00012186"/>
    </source>
</evidence>
<comment type="caution">
    <text evidence="11">The sequence shown here is derived from an EMBL/GenBank/DDBJ whole genome shotgun (WGS) entry which is preliminary data.</text>
</comment>
<feature type="region of interest" description="Disordered" evidence="8">
    <location>
        <begin position="82"/>
        <end position="125"/>
    </location>
</feature>
<keyword evidence="6" id="KW-0804">Transcription</keyword>
<feature type="region of interest" description="Disordered" evidence="8">
    <location>
        <begin position="1"/>
        <end position="64"/>
    </location>
</feature>
<feature type="compositionally biased region" description="Low complexity" evidence="8">
    <location>
        <begin position="31"/>
        <end position="57"/>
    </location>
</feature>
<dbReference type="GO" id="GO:0032259">
    <property type="term" value="P:methylation"/>
    <property type="evidence" value="ECO:0007669"/>
    <property type="project" value="UniProtKB-KW"/>
</dbReference>
<dbReference type="Pfam" id="PF21358">
    <property type="entry name" value="Ezh2_MCSS"/>
    <property type="match status" value="1"/>
</dbReference>
<evidence type="ECO:0000259" key="10">
    <source>
        <dbReference type="PROSITE" id="PS51633"/>
    </source>
</evidence>
<dbReference type="PANTHER" id="PTHR45747:SF4">
    <property type="entry name" value="HISTONE-LYSINE N-METHYLTRANSFERASE E(Z)"/>
    <property type="match status" value="1"/>
</dbReference>
<dbReference type="InterPro" id="IPR041355">
    <property type="entry name" value="Pre-SET_CXC"/>
</dbReference>
<dbReference type="GO" id="GO:0140951">
    <property type="term" value="F:histone H3K27 trimethyltransferase activity"/>
    <property type="evidence" value="ECO:0007669"/>
    <property type="project" value="UniProtKB-EC"/>
</dbReference>
<dbReference type="OrthoDB" id="6141102at2759"/>
<dbReference type="Pfam" id="PF00856">
    <property type="entry name" value="SET"/>
    <property type="match status" value="1"/>
</dbReference>
<accession>A0A226DMY1</accession>
<dbReference type="PROSITE" id="PS51633">
    <property type="entry name" value="CXC"/>
    <property type="match status" value="1"/>
</dbReference>
<feature type="region of interest" description="Disordered" evidence="8">
    <location>
        <begin position="585"/>
        <end position="630"/>
    </location>
</feature>
<reference evidence="11 12" key="1">
    <citation type="submission" date="2015-12" db="EMBL/GenBank/DDBJ databases">
        <title>The genome of Folsomia candida.</title>
        <authorList>
            <person name="Faddeeva A."/>
            <person name="Derks M.F."/>
            <person name="Anvar Y."/>
            <person name="Smit S."/>
            <person name="Van Straalen N."/>
            <person name="Roelofs D."/>
        </authorList>
    </citation>
    <scope>NUCLEOTIDE SEQUENCE [LARGE SCALE GENOMIC DNA]</scope>
    <source>
        <strain evidence="11 12">VU population</strain>
        <tissue evidence="11">Whole body</tissue>
    </source>
</reference>
<dbReference type="STRING" id="158441.A0A226DMY1"/>
<dbReference type="Pfam" id="PF18264">
    <property type="entry name" value="preSET_CXC"/>
    <property type="match status" value="1"/>
</dbReference>
<feature type="compositionally biased region" description="Low complexity" evidence="8">
    <location>
        <begin position="354"/>
        <end position="370"/>
    </location>
</feature>
<dbReference type="InterPro" id="IPR048358">
    <property type="entry name" value="EZH1/2_MCSS"/>
</dbReference>
<keyword evidence="3 11" id="KW-0808">Transferase</keyword>
<dbReference type="FunFam" id="2.170.270.10:FF:000001">
    <property type="entry name" value="Putative histone-lysine N-methyltransferase EZH2"/>
    <property type="match status" value="1"/>
</dbReference>
<dbReference type="PANTHER" id="PTHR45747">
    <property type="entry name" value="HISTONE-LYSINE N-METHYLTRANSFERASE E(Z)"/>
    <property type="match status" value="1"/>
</dbReference>
<name>A0A226DMY1_FOLCA</name>
<evidence type="ECO:0000256" key="2">
    <source>
        <dbReference type="ARBA" id="ARBA00022603"/>
    </source>
</evidence>
<evidence type="ECO:0000256" key="5">
    <source>
        <dbReference type="ARBA" id="ARBA00023015"/>
    </source>
</evidence>
<evidence type="ECO:0000256" key="6">
    <source>
        <dbReference type="ARBA" id="ARBA00023163"/>
    </source>
</evidence>
<feature type="compositionally biased region" description="Pro residues" evidence="8">
    <location>
        <begin position="590"/>
        <end position="611"/>
    </location>
</feature>
<keyword evidence="12" id="KW-1185">Reference proteome</keyword>
<dbReference type="AlphaFoldDB" id="A0A226DMY1"/>
<dbReference type="SMART" id="SM00317">
    <property type="entry name" value="SET"/>
    <property type="match status" value="1"/>
</dbReference>
<dbReference type="InterPro" id="IPR045318">
    <property type="entry name" value="EZH1/2-like"/>
</dbReference>
<dbReference type="GO" id="GO:0031507">
    <property type="term" value="P:heterochromatin formation"/>
    <property type="evidence" value="ECO:0007669"/>
    <property type="project" value="TreeGrafter"/>
</dbReference>
<evidence type="ECO:0000313" key="12">
    <source>
        <dbReference type="Proteomes" id="UP000198287"/>
    </source>
</evidence>
<sequence>MPTEPPPLRRSLRERRCSVKHSEYYGSATETGSHSKSSPSSRRRASSTTTTGSAGPPRLTPLYDSPPLLDIKPIVCLLPPTLSDSRGPTSGSSSASSQQPLEICTSPKMPLLLPPPPPRPPPRDRKCEIVHATYKKIRRALREEKSVQVKIRWAQNREQLDRDLQSHKSFSHLHNAARLIRRSSSTSGGPEATKPKVKNHIKHFPTPSTTGSGPHEMVGPVVSVTLFTSPKGQIPPFKPPPAETTPGKQRGRGRPRRKVVSTPATASSTPPEIVLSLTQKVHAATLPWVQRIPPVVSWTAIPFNVAEEDGKFLTNIPFLGDEIIDKDSKFIDDMLNLYQGNLHDLTNRSTTTASLVSPPLPTTVSTSSAPPSTPSRLDDHILLLLVQELEQIPKFATNLSQPSPLIFTAIAATLPGNGTGPDLAARYKAILAKNIVAARNMGSPPPAPREQDPATYAIPNIDGPHAKDLPREGSMHAFQYLFCRRCYQYDCPRGHNGDDHIDLNTRRPQSSTTPSQFFCQNPTCFRIKSEFPPPPEVAEEVVWTAGEKSLFRAILPSFPDPCYIAHLLLTKTCAQVATFVSIHTPQTTTPLPPPPPLQPPPLPPPPPPPPTSATMKKRSKKSGSSISKKNLSRRWINSVRMRTTNSATGSVPLPARFMPCAHRHDDADTNGTSCCTEKNPACYCAKNGTSCEKFCSCPPTCKIRFPGCRCTSTCDSRRCVCFVAARECDPDLCSGCGANELDPNKVSCRNVNIQKRLHKHLLMGPSDIAGWGIFIKEDAQRGEFIAEYRGEIISHDESERRGHFYDKIRHTFLFELNDHFVVDAMRKGNKARFINSSKTPNCEVKRMLCNGDHRIGIYAKRFIDAGEELFYDYEDVLEKQQRVAATASLRSGPVAASSSTTPSSCPLPPPPPLGGTSSKKY</sequence>
<feature type="compositionally biased region" description="Low complexity" evidence="8">
    <location>
        <begin position="83"/>
        <end position="97"/>
    </location>
</feature>
<dbReference type="EMBL" id="LNIX01000015">
    <property type="protein sequence ID" value="OXA46368.1"/>
    <property type="molecule type" value="Genomic_DNA"/>
</dbReference>
<evidence type="ECO:0000259" key="9">
    <source>
        <dbReference type="PROSITE" id="PS50280"/>
    </source>
</evidence>
<feature type="domain" description="CXC" evidence="10">
    <location>
        <begin position="633"/>
        <end position="752"/>
    </location>
</feature>
<feature type="region of interest" description="Disordered" evidence="8">
    <location>
        <begin position="888"/>
        <end position="921"/>
    </location>
</feature>
<feature type="domain" description="SET" evidence="9">
    <location>
        <begin position="759"/>
        <end position="874"/>
    </location>
</feature>
<feature type="region of interest" description="Disordered" evidence="8">
    <location>
        <begin position="182"/>
        <end position="216"/>
    </location>
</feature>
<feature type="compositionally biased region" description="Basic residues" evidence="8">
    <location>
        <begin position="249"/>
        <end position="259"/>
    </location>
</feature>
<feature type="compositionally biased region" description="Low complexity" evidence="8">
    <location>
        <begin position="891"/>
        <end position="904"/>
    </location>
</feature>
<feature type="region of interest" description="Disordered" evidence="8">
    <location>
        <begin position="352"/>
        <end position="374"/>
    </location>
</feature>
<gene>
    <name evidence="11" type="ORF">Fcan01_18773</name>
</gene>
<evidence type="ECO:0000256" key="8">
    <source>
        <dbReference type="SAM" id="MobiDB-lite"/>
    </source>
</evidence>
<dbReference type="PROSITE" id="PS50280">
    <property type="entry name" value="SET"/>
    <property type="match status" value="1"/>
</dbReference>
<evidence type="ECO:0000313" key="11">
    <source>
        <dbReference type="EMBL" id="OXA46368.1"/>
    </source>
</evidence>
<proteinExistence type="predicted"/>
<evidence type="ECO:0000256" key="4">
    <source>
        <dbReference type="ARBA" id="ARBA00022691"/>
    </source>
</evidence>
<dbReference type="OMA" id="NCEVKRM"/>